<reference evidence="5 8" key="2">
    <citation type="submission" date="2021-02" db="EMBL/GenBank/DDBJ databases">
        <authorList>
            <person name="Vanwijnsberghe S."/>
        </authorList>
    </citation>
    <scope>NUCLEOTIDE SEQUENCE [LARGE SCALE GENOMIC DNA]</scope>
    <source>
        <strain evidence="5 8">R-69658</strain>
    </source>
</reference>
<evidence type="ECO:0000256" key="1">
    <source>
        <dbReference type="ARBA" id="ARBA00023015"/>
    </source>
</evidence>
<reference evidence="6 7" key="1">
    <citation type="submission" date="2016-10" db="EMBL/GenBank/DDBJ databases">
        <authorList>
            <person name="de Groot N.N."/>
        </authorList>
    </citation>
    <scope>NUCLEOTIDE SEQUENCE [LARGE SCALE GENOMIC DNA]</scope>
    <source>
        <strain evidence="6 7">LMG 27731</strain>
    </source>
</reference>
<dbReference type="PANTHER" id="PTHR44688:SF16">
    <property type="entry name" value="DNA-BINDING TRANSCRIPTIONAL ACTIVATOR DEVR_DOSR"/>
    <property type="match status" value="1"/>
</dbReference>
<dbReference type="PROSITE" id="PS50043">
    <property type="entry name" value="HTH_LUXR_2"/>
    <property type="match status" value="1"/>
</dbReference>
<keyword evidence="3" id="KW-0804">Transcription</keyword>
<dbReference type="RefSeq" id="WP_093640082.1">
    <property type="nucleotide sequence ID" value="NZ_CAJNAU010000014.1"/>
</dbReference>
<dbReference type="PANTHER" id="PTHR44688">
    <property type="entry name" value="DNA-BINDING TRANSCRIPTIONAL ACTIVATOR DEVR_DOSR"/>
    <property type="match status" value="1"/>
</dbReference>
<dbReference type="Pfam" id="PF00196">
    <property type="entry name" value="GerE"/>
    <property type="match status" value="1"/>
</dbReference>
<dbReference type="Proteomes" id="UP000198844">
    <property type="component" value="Unassembled WGS sequence"/>
</dbReference>
<gene>
    <name evidence="5" type="ORF">R69658_02061</name>
    <name evidence="6" type="ORF">SAMN05192563_1019123</name>
</gene>
<accession>A0A1I7EG74</accession>
<dbReference type="CDD" id="cd06170">
    <property type="entry name" value="LuxR_C_like"/>
    <property type="match status" value="1"/>
</dbReference>
<dbReference type="InterPro" id="IPR036388">
    <property type="entry name" value="WH-like_DNA-bd_sf"/>
</dbReference>
<feature type="domain" description="HTH luxR-type" evidence="4">
    <location>
        <begin position="206"/>
        <end position="271"/>
    </location>
</feature>
<dbReference type="PROSITE" id="PS00622">
    <property type="entry name" value="HTH_LUXR_1"/>
    <property type="match status" value="1"/>
</dbReference>
<dbReference type="EMBL" id="FPBH01000019">
    <property type="protein sequence ID" value="SFU22937.1"/>
    <property type="molecule type" value="Genomic_DNA"/>
</dbReference>
<keyword evidence="1" id="KW-0805">Transcription regulation</keyword>
<dbReference type="SMART" id="SM00421">
    <property type="entry name" value="HTH_LUXR"/>
    <property type="match status" value="1"/>
</dbReference>
<dbReference type="GeneID" id="77194859"/>
<dbReference type="GO" id="GO:0006355">
    <property type="term" value="P:regulation of DNA-templated transcription"/>
    <property type="evidence" value="ECO:0007669"/>
    <property type="project" value="InterPro"/>
</dbReference>
<evidence type="ECO:0000313" key="5">
    <source>
        <dbReference type="EMBL" id="CAE6736483.1"/>
    </source>
</evidence>
<dbReference type="AlphaFoldDB" id="A0A1I7EG74"/>
<dbReference type="Proteomes" id="UP000674425">
    <property type="component" value="Unassembled WGS sequence"/>
</dbReference>
<dbReference type="Gene3D" id="1.10.10.10">
    <property type="entry name" value="Winged helix-like DNA-binding domain superfamily/Winged helix DNA-binding domain"/>
    <property type="match status" value="1"/>
</dbReference>
<dbReference type="InterPro" id="IPR016032">
    <property type="entry name" value="Sig_transdc_resp-reg_C-effctor"/>
</dbReference>
<proteinExistence type="predicted"/>
<dbReference type="PRINTS" id="PR00038">
    <property type="entry name" value="HTHLUXR"/>
</dbReference>
<evidence type="ECO:0000313" key="6">
    <source>
        <dbReference type="EMBL" id="SFU22937.1"/>
    </source>
</evidence>
<name>A0A1I7EG74_9BURK</name>
<evidence type="ECO:0000259" key="4">
    <source>
        <dbReference type="PROSITE" id="PS50043"/>
    </source>
</evidence>
<keyword evidence="2" id="KW-0238">DNA-binding</keyword>
<dbReference type="GO" id="GO:0003677">
    <property type="term" value="F:DNA binding"/>
    <property type="evidence" value="ECO:0007669"/>
    <property type="project" value="UniProtKB-KW"/>
</dbReference>
<dbReference type="OrthoDB" id="8587180at2"/>
<organism evidence="6 7">
    <name type="scientific">Paraburkholderia aspalathi</name>
    <dbReference type="NCBI Taxonomy" id="1324617"/>
    <lineage>
        <taxon>Bacteria</taxon>
        <taxon>Pseudomonadati</taxon>
        <taxon>Pseudomonadota</taxon>
        <taxon>Betaproteobacteria</taxon>
        <taxon>Burkholderiales</taxon>
        <taxon>Burkholderiaceae</taxon>
        <taxon>Paraburkholderia</taxon>
    </lineage>
</organism>
<evidence type="ECO:0000313" key="8">
    <source>
        <dbReference type="Proteomes" id="UP000674425"/>
    </source>
</evidence>
<keyword evidence="8" id="KW-1185">Reference proteome</keyword>
<dbReference type="SUPFAM" id="SSF46894">
    <property type="entry name" value="C-terminal effector domain of the bipartite response regulators"/>
    <property type="match status" value="1"/>
</dbReference>
<evidence type="ECO:0000256" key="3">
    <source>
        <dbReference type="ARBA" id="ARBA00023163"/>
    </source>
</evidence>
<dbReference type="EMBL" id="CAJNAU010000014">
    <property type="protein sequence ID" value="CAE6736483.1"/>
    <property type="molecule type" value="Genomic_DNA"/>
</dbReference>
<sequence>MNAAPSSPDLQLSQVAFVTETLGDIAQAVGAPQFIEVVYDSLVRFVDFDAVHLDYERVSPSGQRSVGWIGSFGRDRELVEQVMRDYYRSYASEDATYEGIGDKRDVQVIQISAQKVASELRHLFFDIGNIHDECVVFGVTNGTRYSISMARSRRLPSFSLKELSLLKQFAHVVLPLAAVHKRLIGAISPDDGRPDTSDNNLLAQWLPHLHGKLTSRETHVCSSFIQGMTTPAIAQSMGLKPSTVETYAKRAFAKLGVDSRRQLMALVLKNAPLRYGSDGA</sequence>
<evidence type="ECO:0000313" key="7">
    <source>
        <dbReference type="Proteomes" id="UP000198844"/>
    </source>
</evidence>
<protein>
    <submittedName>
        <fullName evidence="6">Transcriptional regulator, LuxR family</fullName>
    </submittedName>
</protein>
<dbReference type="InterPro" id="IPR000792">
    <property type="entry name" value="Tscrpt_reg_LuxR_C"/>
</dbReference>
<evidence type="ECO:0000256" key="2">
    <source>
        <dbReference type="ARBA" id="ARBA00023125"/>
    </source>
</evidence>